<proteinExistence type="predicted"/>
<dbReference type="Proteomes" id="UP000052943">
    <property type="component" value="Unassembled WGS sequence"/>
</dbReference>
<reference evidence="1 2" key="1">
    <citation type="submission" date="2015-11" db="EMBL/GenBank/DDBJ databases">
        <title>Genomes and virulence difference between two physiological races of Phytophthora nicotianae.</title>
        <authorList>
            <person name="Liu H."/>
            <person name="Ma X."/>
            <person name="Yu H."/>
            <person name="Fang D."/>
            <person name="Li Y."/>
            <person name="Wang X."/>
            <person name="Wang W."/>
            <person name="Dong Y."/>
            <person name="Xiao B."/>
        </authorList>
    </citation>
    <scope>NUCLEOTIDE SEQUENCE [LARGE SCALE GENOMIC DNA]</scope>
    <source>
        <strain evidence="2">race 0</strain>
    </source>
</reference>
<accession>A0A0W8DC55</accession>
<protein>
    <submittedName>
        <fullName evidence="1">Uncharacterized protein</fullName>
    </submittedName>
</protein>
<evidence type="ECO:0000313" key="1">
    <source>
        <dbReference type="EMBL" id="KUF93586.1"/>
    </source>
</evidence>
<sequence>MVLGLQDWADSTVQEWTRQVKLDWKRLKRREHMARLRTHRKSELQSMQSERAQLELQYRQHLALLNRKSNDSEKSHSMYQLVLESDAFRAENVELRLKLQQHSRLHSLILENLVVSQPEYHDSSKESLYEASAKTPWKSHPHSLDSGWRVNFQHGRPSFFFHPFTREEFDSSIKQALSTFGASPPNIKQVGVIFGWNVHCAPPTRREGKSLVSHARFTTRFASSFDETNKTIAFTELALLPLISTPPRWSSLQRDRVSTQLLQEFEKNAYVMACNIPGPVHMRYLYLLRRLPCTVSNGKRRVSFVQVIATTKANERSRSAEALYNEVEWVQEGGTFTTLTEVDERTVDVSYDQWASCHDDHHAQSLFIQWAQFVSRLSQTIEASRLLVPGE</sequence>
<gene>
    <name evidence="1" type="ORF">AM587_10001544</name>
</gene>
<name>A0A0W8DC55_PHYNI</name>
<dbReference type="AlphaFoldDB" id="A0A0W8DC55"/>
<comment type="caution">
    <text evidence="1">The sequence shown here is derived from an EMBL/GenBank/DDBJ whole genome shotgun (WGS) entry which is preliminary data.</text>
</comment>
<organism evidence="1 2">
    <name type="scientific">Phytophthora nicotianae</name>
    <name type="common">Potato buckeye rot agent</name>
    <name type="synonym">Phytophthora parasitica</name>
    <dbReference type="NCBI Taxonomy" id="4792"/>
    <lineage>
        <taxon>Eukaryota</taxon>
        <taxon>Sar</taxon>
        <taxon>Stramenopiles</taxon>
        <taxon>Oomycota</taxon>
        <taxon>Peronosporomycetes</taxon>
        <taxon>Peronosporales</taxon>
        <taxon>Peronosporaceae</taxon>
        <taxon>Phytophthora</taxon>
    </lineage>
</organism>
<dbReference type="EMBL" id="LNFO01001234">
    <property type="protein sequence ID" value="KUF93586.1"/>
    <property type="molecule type" value="Genomic_DNA"/>
</dbReference>
<evidence type="ECO:0000313" key="2">
    <source>
        <dbReference type="Proteomes" id="UP000052943"/>
    </source>
</evidence>